<keyword evidence="4" id="KW-1185">Reference proteome</keyword>
<evidence type="ECO:0000313" key="3">
    <source>
        <dbReference type="EMBL" id="GFE49172.1"/>
    </source>
</evidence>
<evidence type="ECO:0000256" key="2">
    <source>
        <dbReference type="SAM" id="SignalP"/>
    </source>
</evidence>
<keyword evidence="1 2" id="KW-0732">Signal</keyword>
<sequence length="201" mass="21932">MTRLSSTVAAFCMSVMAAGSAAAEKLPLSEISAYLNSLKTAQGTFRQINDDGSVSTGTLYISRPGRMRFEYDPPEQALVLASANAVYIIDGKSNQPPETYPLRRTPLSLILARQVNLGQARMVVGHDFDGEATVVTAQDPKNPEQGSIRMSFTDDPVQLRQWVIYDANGGQTTVVLDALETGMSLSSTLFDPQRAQRDRDR</sequence>
<dbReference type="Pfam" id="PF03548">
    <property type="entry name" value="LolA"/>
    <property type="match status" value="1"/>
</dbReference>
<name>A0A640VND6_9RHOB</name>
<proteinExistence type="predicted"/>
<keyword evidence="3" id="KW-0449">Lipoprotein</keyword>
<dbReference type="EMBL" id="BLIV01000002">
    <property type="protein sequence ID" value="GFE49172.1"/>
    <property type="molecule type" value="Genomic_DNA"/>
</dbReference>
<protein>
    <submittedName>
        <fullName evidence="3">Outer-membrane lipoprotein carrier protein</fullName>
    </submittedName>
</protein>
<accession>A0A640VND6</accession>
<dbReference type="SUPFAM" id="SSF89392">
    <property type="entry name" value="Prokaryotic lipoproteins and lipoprotein localization factors"/>
    <property type="match status" value="1"/>
</dbReference>
<dbReference type="InterPro" id="IPR029046">
    <property type="entry name" value="LolA/LolB/LppX"/>
</dbReference>
<dbReference type="OrthoDB" id="9800501at2"/>
<dbReference type="AlphaFoldDB" id="A0A640VND6"/>
<reference evidence="3 4" key="1">
    <citation type="submission" date="2019-12" db="EMBL/GenBank/DDBJ databases">
        <title>Roseobacter cerasinus sp. nov., isolated from seawater around aquaculture.</title>
        <authorList>
            <person name="Muramatsu S."/>
            <person name="Takabe Y."/>
            <person name="Mori K."/>
            <person name="Takaichi S."/>
            <person name="Hanada S."/>
        </authorList>
    </citation>
    <scope>NUCLEOTIDE SEQUENCE [LARGE SCALE GENOMIC DNA]</scope>
    <source>
        <strain evidence="3 4">AI77</strain>
    </source>
</reference>
<dbReference type="CDD" id="cd16325">
    <property type="entry name" value="LolA"/>
    <property type="match status" value="1"/>
</dbReference>
<dbReference type="PANTHER" id="PTHR35869">
    <property type="entry name" value="OUTER-MEMBRANE LIPOPROTEIN CARRIER PROTEIN"/>
    <property type="match status" value="1"/>
</dbReference>
<dbReference type="RefSeq" id="WP_159975058.1">
    <property type="nucleotide sequence ID" value="NZ_BLIV01000002.1"/>
</dbReference>
<gene>
    <name evidence="3" type="ORF">So717_09250</name>
</gene>
<dbReference type="PANTHER" id="PTHR35869:SF1">
    <property type="entry name" value="OUTER-MEMBRANE LIPOPROTEIN CARRIER PROTEIN"/>
    <property type="match status" value="1"/>
</dbReference>
<evidence type="ECO:0000313" key="4">
    <source>
        <dbReference type="Proteomes" id="UP000436522"/>
    </source>
</evidence>
<dbReference type="Gene3D" id="2.50.20.10">
    <property type="entry name" value="Lipoprotein localisation LolA/LolB/LppX"/>
    <property type="match status" value="1"/>
</dbReference>
<dbReference type="Proteomes" id="UP000436522">
    <property type="component" value="Unassembled WGS sequence"/>
</dbReference>
<dbReference type="InterPro" id="IPR004564">
    <property type="entry name" value="OM_lipoprot_carrier_LolA-like"/>
</dbReference>
<organism evidence="3 4">
    <name type="scientific">Roseobacter cerasinus</name>
    <dbReference type="NCBI Taxonomy" id="2602289"/>
    <lineage>
        <taxon>Bacteria</taxon>
        <taxon>Pseudomonadati</taxon>
        <taxon>Pseudomonadota</taxon>
        <taxon>Alphaproteobacteria</taxon>
        <taxon>Rhodobacterales</taxon>
        <taxon>Roseobacteraceae</taxon>
        <taxon>Roseobacter</taxon>
    </lineage>
</organism>
<evidence type="ECO:0000256" key="1">
    <source>
        <dbReference type="ARBA" id="ARBA00022729"/>
    </source>
</evidence>
<comment type="caution">
    <text evidence="3">The sequence shown here is derived from an EMBL/GenBank/DDBJ whole genome shotgun (WGS) entry which is preliminary data.</text>
</comment>
<feature type="signal peptide" evidence="2">
    <location>
        <begin position="1"/>
        <end position="17"/>
    </location>
</feature>
<feature type="chain" id="PRO_5024976318" evidence="2">
    <location>
        <begin position="18"/>
        <end position="201"/>
    </location>
</feature>